<name>A0A1X7P7R7_9MICO</name>
<evidence type="ECO:0008006" key="3">
    <source>
        <dbReference type="Google" id="ProtNLM"/>
    </source>
</evidence>
<dbReference type="Proteomes" id="UP000193711">
    <property type="component" value="Unassembled WGS sequence"/>
</dbReference>
<keyword evidence="2" id="KW-1185">Reference proteome</keyword>
<accession>A0A1X7P7R7</accession>
<gene>
    <name evidence="1" type="ORF">SAMN06295885_2731</name>
</gene>
<dbReference type="OrthoDB" id="3295834at2"/>
<dbReference type="RefSeq" id="WP_085477081.1">
    <property type="nucleotide sequence ID" value="NZ_FXBM01000002.1"/>
</dbReference>
<organism evidence="1 2">
    <name type="scientific">Rathayibacter oskolensis</name>
    <dbReference type="NCBI Taxonomy" id="1891671"/>
    <lineage>
        <taxon>Bacteria</taxon>
        <taxon>Bacillati</taxon>
        <taxon>Actinomycetota</taxon>
        <taxon>Actinomycetes</taxon>
        <taxon>Micrococcales</taxon>
        <taxon>Microbacteriaceae</taxon>
        <taxon>Rathayibacter</taxon>
    </lineage>
</organism>
<dbReference type="EMBL" id="FXBM01000002">
    <property type="protein sequence ID" value="SMH46395.1"/>
    <property type="molecule type" value="Genomic_DNA"/>
</dbReference>
<evidence type="ECO:0000313" key="1">
    <source>
        <dbReference type="EMBL" id="SMH46395.1"/>
    </source>
</evidence>
<dbReference type="AlphaFoldDB" id="A0A1X7P7R7"/>
<sequence length="145" mass="16102">MISFELARALRTAGVRWSPVTGDRFRIEREGFDGDVFTVSDMTIEAHEYASGTVLGFNGTTEWALDSVSLEDSLWLPREDQLRELLRGTFRSLRRLDGGRYAVEVELGGRPQVFEDDAAENAYAEALLALVSSVAVDLDDVDEIA</sequence>
<reference evidence="2" key="1">
    <citation type="submission" date="2017-04" db="EMBL/GenBank/DDBJ databases">
        <authorList>
            <person name="Varghese N."/>
            <person name="Submissions S."/>
        </authorList>
    </citation>
    <scope>NUCLEOTIDE SEQUENCE [LARGE SCALE GENOMIC DNA]</scope>
    <source>
        <strain evidence="2">VKM Ac-2121</strain>
    </source>
</reference>
<dbReference type="STRING" id="1891671.SAMN06295885_2731"/>
<proteinExistence type="predicted"/>
<evidence type="ECO:0000313" key="2">
    <source>
        <dbReference type="Proteomes" id="UP000193711"/>
    </source>
</evidence>
<protein>
    <recommendedName>
        <fullName evidence="3">Pilus assembly protein CpaE</fullName>
    </recommendedName>
</protein>